<dbReference type="Pfam" id="PF13640">
    <property type="entry name" value="2OG-FeII_Oxy_3"/>
    <property type="match status" value="1"/>
</dbReference>
<organism evidence="7 8">
    <name type="scientific">Dictyostelium firmibasis</name>
    <dbReference type="NCBI Taxonomy" id="79012"/>
    <lineage>
        <taxon>Eukaryota</taxon>
        <taxon>Amoebozoa</taxon>
        <taxon>Evosea</taxon>
        <taxon>Eumycetozoa</taxon>
        <taxon>Dictyostelia</taxon>
        <taxon>Dictyosteliales</taxon>
        <taxon>Dictyosteliaceae</taxon>
        <taxon>Dictyostelium</taxon>
    </lineage>
</organism>
<comment type="caution">
    <text evidence="7">The sequence shown here is derived from an EMBL/GenBank/DDBJ whole genome shotgun (WGS) entry which is preliminary data.</text>
</comment>
<evidence type="ECO:0000256" key="3">
    <source>
        <dbReference type="ARBA" id="ARBA00022964"/>
    </source>
</evidence>
<dbReference type="SMART" id="SM00702">
    <property type="entry name" value="P4Hc"/>
    <property type="match status" value="1"/>
</dbReference>
<dbReference type="GO" id="GO:0005783">
    <property type="term" value="C:endoplasmic reticulum"/>
    <property type="evidence" value="ECO:0007669"/>
    <property type="project" value="TreeGrafter"/>
</dbReference>
<dbReference type="InterPro" id="IPR044862">
    <property type="entry name" value="Pro_4_hyd_alph_FE2OG_OXY"/>
</dbReference>
<reference evidence="7 8" key="1">
    <citation type="submission" date="2023-11" db="EMBL/GenBank/DDBJ databases">
        <title>Dfirmibasis_genome.</title>
        <authorList>
            <person name="Edelbroek B."/>
            <person name="Kjellin J."/>
            <person name="Jerlstrom-Hultqvist J."/>
            <person name="Soderbom F."/>
        </authorList>
    </citation>
    <scope>NUCLEOTIDE SEQUENCE [LARGE SCALE GENOMIC DNA]</scope>
    <source>
        <strain evidence="7 8">TNS-C-14</strain>
    </source>
</reference>
<evidence type="ECO:0000313" key="7">
    <source>
        <dbReference type="EMBL" id="KAK5580657.1"/>
    </source>
</evidence>
<evidence type="ECO:0000256" key="4">
    <source>
        <dbReference type="ARBA" id="ARBA00023002"/>
    </source>
</evidence>
<gene>
    <name evidence="7" type="ORF">RB653_000680</name>
</gene>
<evidence type="ECO:0000256" key="5">
    <source>
        <dbReference type="ARBA" id="ARBA00023004"/>
    </source>
</evidence>
<dbReference type="InterPro" id="IPR006620">
    <property type="entry name" value="Pro_4_hyd_alph"/>
</dbReference>
<keyword evidence="4" id="KW-0560">Oxidoreductase</keyword>
<keyword evidence="8" id="KW-1185">Reference proteome</keyword>
<dbReference type="Gene3D" id="2.60.120.620">
    <property type="entry name" value="q2cbj1_9rhob like domain"/>
    <property type="match status" value="1"/>
</dbReference>
<dbReference type="PANTHER" id="PTHR10869:SF236">
    <property type="entry name" value="PROLYL 4-HYDROXYLASE ALPHA SUBUNIT DOMAIN-CONTAINING PROTEIN"/>
    <property type="match status" value="1"/>
</dbReference>
<proteinExistence type="predicted"/>
<dbReference type="GO" id="GO:0004656">
    <property type="term" value="F:procollagen-proline 4-dioxygenase activity"/>
    <property type="evidence" value="ECO:0007669"/>
    <property type="project" value="TreeGrafter"/>
</dbReference>
<dbReference type="GO" id="GO:0031418">
    <property type="term" value="F:L-ascorbic acid binding"/>
    <property type="evidence" value="ECO:0007669"/>
    <property type="project" value="InterPro"/>
</dbReference>
<dbReference type="FunFam" id="2.60.120.620:FF:000037">
    <property type="entry name" value="Phytanoyl-CoA_dioxygenase_(PhyH)/2OG-Fe(II )_oxygenase_superfamily_-_putative"/>
    <property type="match status" value="1"/>
</dbReference>
<evidence type="ECO:0000313" key="8">
    <source>
        <dbReference type="Proteomes" id="UP001344447"/>
    </source>
</evidence>
<dbReference type="Proteomes" id="UP001344447">
    <property type="component" value="Unassembled WGS sequence"/>
</dbReference>
<protein>
    <recommendedName>
        <fullName evidence="6">Prolyl 4-hydroxylase alpha subunit domain-containing protein</fullName>
    </recommendedName>
</protein>
<evidence type="ECO:0000259" key="6">
    <source>
        <dbReference type="SMART" id="SM00702"/>
    </source>
</evidence>
<sequence length="318" mass="36241">MAQQRSIGHYMKEPPISISDLFDYSKITKKDLWGGGFILHDALSEEECKYFIEEAEKIGWESLHWQRGEKNDFRINDRVMVLSEDIAKFAWNRVEKYMNRNGINITTTVKPGDSLYKIGSPSGIWKPVGLNPKFRMCKYYKGGLFKKHYDGSYVLGSTKRSLYTFMFYLNQDYSGGATNFLDDQSLKNLSSVLHFKDTNTGTGNDLEIDDSSNVDLQSLKVVDVVGPLKTGNLVVFPQDLFHEGSPVLDGVKYIMRTDVMFEKIGEIDSDQPIDPEIEAERLLVMAEELERSGSTDESIRMYKKAFSLSKNLASKYGF</sequence>
<comment type="cofactor">
    <cofactor evidence="1">
        <name>L-ascorbate</name>
        <dbReference type="ChEBI" id="CHEBI:38290"/>
    </cofactor>
</comment>
<dbReference type="AlphaFoldDB" id="A0AAN7YY30"/>
<dbReference type="GO" id="GO:0005506">
    <property type="term" value="F:iron ion binding"/>
    <property type="evidence" value="ECO:0007669"/>
    <property type="project" value="InterPro"/>
</dbReference>
<keyword evidence="3" id="KW-0223">Dioxygenase</keyword>
<evidence type="ECO:0000256" key="1">
    <source>
        <dbReference type="ARBA" id="ARBA00001961"/>
    </source>
</evidence>
<dbReference type="InterPro" id="IPR045054">
    <property type="entry name" value="P4HA-like"/>
</dbReference>
<name>A0AAN7YY30_9MYCE</name>
<dbReference type="PANTHER" id="PTHR10869">
    <property type="entry name" value="PROLYL 4-HYDROXYLASE ALPHA SUBUNIT"/>
    <property type="match status" value="1"/>
</dbReference>
<accession>A0AAN7YY30</accession>
<keyword evidence="2" id="KW-0479">Metal-binding</keyword>
<evidence type="ECO:0000256" key="2">
    <source>
        <dbReference type="ARBA" id="ARBA00022723"/>
    </source>
</evidence>
<feature type="domain" description="Prolyl 4-hydroxylase alpha subunit" evidence="6">
    <location>
        <begin position="34"/>
        <end position="260"/>
    </location>
</feature>
<keyword evidence="5" id="KW-0408">Iron</keyword>
<dbReference type="EMBL" id="JAVFKY010000002">
    <property type="protein sequence ID" value="KAK5580657.1"/>
    <property type="molecule type" value="Genomic_DNA"/>
</dbReference>